<feature type="region of interest" description="Disordered" evidence="1">
    <location>
        <begin position="51"/>
        <end position="156"/>
    </location>
</feature>
<dbReference type="EMBL" id="CM029051">
    <property type="protein sequence ID" value="KAG2560171.1"/>
    <property type="molecule type" value="Genomic_DNA"/>
</dbReference>
<comment type="caution">
    <text evidence="2">The sequence shown here is derived from an EMBL/GenBank/DDBJ whole genome shotgun (WGS) entry which is preliminary data.</text>
</comment>
<evidence type="ECO:0000256" key="1">
    <source>
        <dbReference type="SAM" id="MobiDB-lite"/>
    </source>
</evidence>
<feature type="compositionally biased region" description="Basic and acidic residues" evidence="1">
    <location>
        <begin position="68"/>
        <end position="78"/>
    </location>
</feature>
<sequence>MHPPKSKRSLSGDSLPFSLLSIAPGRERDPLMSVPGRPLWCAWASPCARRAVPAGRPHVPGRRAGARHGLEPTGDAHESRRRASANQTTWTRAPPMIGRALVVPSPPTPPPRRACAPGEDTTQPSNTTTGSQSGWVEGWSPRATRHAPPPAAATAR</sequence>
<dbReference type="Proteomes" id="UP000823388">
    <property type="component" value="Chromosome 8K"/>
</dbReference>
<gene>
    <name evidence="2" type="ORF">PVAP13_8KG039302</name>
</gene>
<evidence type="ECO:0000313" key="2">
    <source>
        <dbReference type="EMBL" id="KAG2560171.1"/>
    </source>
</evidence>
<proteinExistence type="predicted"/>
<dbReference type="AlphaFoldDB" id="A0A8T0PDI1"/>
<keyword evidence="3" id="KW-1185">Reference proteome</keyword>
<organism evidence="2 3">
    <name type="scientific">Panicum virgatum</name>
    <name type="common">Blackwell switchgrass</name>
    <dbReference type="NCBI Taxonomy" id="38727"/>
    <lineage>
        <taxon>Eukaryota</taxon>
        <taxon>Viridiplantae</taxon>
        <taxon>Streptophyta</taxon>
        <taxon>Embryophyta</taxon>
        <taxon>Tracheophyta</taxon>
        <taxon>Spermatophyta</taxon>
        <taxon>Magnoliopsida</taxon>
        <taxon>Liliopsida</taxon>
        <taxon>Poales</taxon>
        <taxon>Poaceae</taxon>
        <taxon>PACMAD clade</taxon>
        <taxon>Panicoideae</taxon>
        <taxon>Panicodae</taxon>
        <taxon>Paniceae</taxon>
        <taxon>Panicinae</taxon>
        <taxon>Panicum</taxon>
        <taxon>Panicum sect. Hiantes</taxon>
    </lineage>
</organism>
<accession>A0A8T0PDI1</accession>
<name>A0A8T0PDI1_PANVG</name>
<feature type="compositionally biased region" description="Polar residues" evidence="1">
    <location>
        <begin position="120"/>
        <end position="134"/>
    </location>
</feature>
<feature type="region of interest" description="Disordered" evidence="1">
    <location>
        <begin position="1"/>
        <end position="20"/>
    </location>
</feature>
<feature type="compositionally biased region" description="Pro residues" evidence="1">
    <location>
        <begin position="147"/>
        <end position="156"/>
    </location>
</feature>
<reference evidence="2" key="1">
    <citation type="submission" date="2020-05" db="EMBL/GenBank/DDBJ databases">
        <title>WGS assembly of Panicum virgatum.</title>
        <authorList>
            <person name="Lovell J.T."/>
            <person name="Jenkins J."/>
            <person name="Shu S."/>
            <person name="Juenger T.E."/>
            <person name="Schmutz J."/>
        </authorList>
    </citation>
    <scope>NUCLEOTIDE SEQUENCE</scope>
    <source>
        <strain evidence="2">AP13</strain>
    </source>
</reference>
<protein>
    <submittedName>
        <fullName evidence="2">Uncharacterized protein</fullName>
    </submittedName>
</protein>
<evidence type="ECO:0000313" key="3">
    <source>
        <dbReference type="Proteomes" id="UP000823388"/>
    </source>
</evidence>